<dbReference type="Proteomes" id="UP000663722">
    <property type="component" value="Chromosome"/>
</dbReference>
<protein>
    <submittedName>
        <fullName evidence="2">Uncharacterized protein</fullName>
    </submittedName>
</protein>
<name>A0A975GUJ0_9BACT</name>
<dbReference type="AlphaFoldDB" id="A0A975GUJ0"/>
<feature type="compositionally biased region" description="Basic and acidic residues" evidence="1">
    <location>
        <begin position="176"/>
        <end position="189"/>
    </location>
</feature>
<reference evidence="2" key="1">
    <citation type="journal article" date="2021" name="Microb. Physiol.">
        <title>Proteogenomic Insights into the Physiology of Marine, Sulfate-Reducing, Filamentous Desulfonema limicola and Desulfonema magnum.</title>
        <authorList>
            <person name="Schnaars V."/>
            <person name="Wohlbrand L."/>
            <person name="Scheve S."/>
            <person name="Hinrichs C."/>
            <person name="Reinhardt R."/>
            <person name="Rabus R."/>
        </authorList>
    </citation>
    <scope>NUCLEOTIDE SEQUENCE</scope>
    <source>
        <strain evidence="2">4be13</strain>
    </source>
</reference>
<proteinExistence type="predicted"/>
<dbReference type="RefSeq" id="WP_207680165.1">
    <property type="nucleotide sequence ID" value="NZ_CP061800.1"/>
</dbReference>
<keyword evidence="3" id="KW-1185">Reference proteome</keyword>
<evidence type="ECO:0000256" key="1">
    <source>
        <dbReference type="SAM" id="MobiDB-lite"/>
    </source>
</evidence>
<dbReference type="EMBL" id="CP061800">
    <property type="protein sequence ID" value="QTA93058.1"/>
    <property type="molecule type" value="Genomic_DNA"/>
</dbReference>
<accession>A0A975GUJ0</accession>
<dbReference type="SUPFAM" id="SSF53850">
    <property type="entry name" value="Periplasmic binding protein-like II"/>
    <property type="match status" value="1"/>
</dbReference>
<evidence type="ECO:0000313" key="3">
    <source>
        <dbReference type="Proteomes" id="UP000663722"/>
    </source>
</evidence>
<sequence>MYYVKIGKADFHIPLIKNPTVSEDSLDYDHSAETIFHVNFVLYSNKNKVLHKQRLKDYYIETDLAHTQYFDFPIHPSSRIKSSLTKVNMGRTDGFIFADTASDPLIRKHNFKNIRRELYQVFEVKIVLPKGGQGGETDNILTSEIKKLRQSGRYENIMRSIDRPYDDWQPQSRCESVQDRKEKKSWQDE</sequence>
<organism evidence="2 3">
    <name type="scientific">Desulfonema magnum</name>
    <dbReference type="NCBI Taxonomy" id="45655"/>
    <lineage>
        <taxon>Bacteria</taxon>
        <taxon>Pseudomonadati</taxon>
        <taxon>Thermodesulfobacteriota</taxon>
        <taxon>Desulfobacteria</taxon>
        <taxon>Desulfobacterales</taxon>
        <taxon>Desulfococcaceae</taxon>
        <taxon>Desulfonema</taxon>
    </lineage>
</organism>
<feature type="region of interest" description="Disordered" evidence="1">
    <location>
        <begin position="164"/>
        <end position="189"/>
    </location>
</feature>
<gene>
    <name evidence="2" type="ORF">dnm_091530</name>
</gene>
<dbReference type="KEGG" id="dmm:dnm_091530"/>
<evidence type="ECO:0000313" key="2">
    <source>
        <dbReference type="EMBL" id="QTA93058.1"/>
    </source>
</evidence>